<dbReference type="PANTHER" id="PTHR46438:SF11">
    <property type="entry name" value="LIPASE-RELATED"/>
    <property type="match status" value="1"/>
</dbReference>
<dbReference type="Gene3D" id="3.40.50.1820">
    <property type="entry name" value="alpha/beta hydrolase"/>
    <property type="match status" value="1"/>
</dbReference>
<dbReference type="InterPro" id="IPR000073">
    <property type="entry name" value="AB_hydrolase_1"/>
</dbReference>
<sequence length="315" mass="35310">MIIYLCSNFYKLWIASESKWNVKMIKSTQSKLAGLLFGIIQIIMAQDLYSNLININGHQIHYYQTGTRGEPIVLLTGYATTSNFWSKEFISCLATNHKVYLFDYQGINTASTYDVSKLSIKSMASDVNQLVSKLNLKNAQLLGWSMGGAIALEASFQSPNLYQNLILLAPVLPTGGKTKLIQPMPEHAPFKTDSDVLNYVLNNNLYNYQTDNLKYYKSQFIQSKLEEIFPEKLVRDAQGKAMGEWVVNLAVGEQFKIATTPATFYLPTNDTIINQDTALAIAKEYPNGTIIKVKNSGHAIALQTPDTLCTNIKEY</sequence>
<dbReference type="Pfam" id="PF00561">
    <property type="entry name" value="Abhydrolase_1"/>
    <property type="match status" value="1"/>
</dbReference>
<dbReference type="InterPro" id="IPR029058">
    <property type="entry name" value="AB_hydrolase_fold"/>
</dbReference>
<reference evidence="3" key="1">
    <citation type="submission" date="2017-11" db="EMBL/GenBank/DDBJ databases">
        <authorList>
            <person name="Chan K.G."/>
            <person name="Lee L.S."/>
        </authorList>
    </citation>
    <scope>NUCLEOTIDE SEQUENCE [LARGE SCALE GENOMIC DNA]</scope>
    <source>
        <strain evidence="3">DSM 100970</strain>
    </source>
</reference>
<protein>
    <recommendedName>
        <fullName evidence="1">AB hydrolase-1 domain-containing protein</fullName>
    </recommendedName>
</protein>
<accession>A0A2I7N3R4</accession>
<keyword evidence="3" id="KW-1185">Reference proteome</keyword>
<evidence type="ECO:0000313" key="2">
    <source>
        <dbReference type="EMBL" id="AUR51078.1"/>
    </source>
</evidence>
<proteinExistence type="predicted"/>
<name>A0A2I7N3R4_9NEIS</name>
<gene>
    <name evidence="2" type="ORF">CUN60_01735</name>
</gene>
<dbReference type="SUPFAM" id="SSF53474">
    <property type="entry name" value="alpha/beta-Hydrolases"/>
    <property type="match status" value="1"/>
</dbReference>
<dbReference type="Proteomes" id="UP000236655">
    <property type="component" value="Chromosome"/>
</dbReference>
<dbReference type="KEGG" id="nba:CUN60_01735"/>
<dbReference type="EMBL" id="CP024847">
    <property type="protein sequence ID" value="AUR51078.1"/>
    <property type="molecule type" value="Genomic_DNA"/>
</dbReference>
<dbReference type="AlphaFoldDB" id="A0A2I7N3R4"/>
<feature type="domain" description="AB hydrolase-1" evidence="1">
    <location>
        <begin position="71"/>
        <end position="251"/>
    </location>
</feature>
<dbReference type="PANTHER" id="PTHR46438">
    <property type="entry name" value="ALPHA/BETA-HYDROLASES SUPERFAMILY PROTEIN"/>
    <property type="match status" value="1"/>
</dbReference>
<organism evidence="2 3">
    <name type="scientific">Aquella oligotrophica</name>
    <dbReference type="NCBI Taxonomy" id="2067065"/>
    <lineage>
        <taxon>Bacteria</taxon>
        <taxon>Pseudomonadati</taxon>
        <taxon>Pseudomonadota</taxon>
        <taxon>Betaproteobacteria</taxon>
        <taxon>Neisseriales</taxon>
        <taxon>Neisseriaceae</taxon>
        <taxon>Aquella</taxon>
    </lineage>
</organism>
<evidence type="ECO:0000259" key="1">
    <source>
        <dbReference type="Pfam" id="PF00561"/>
    </source>
</evidence>
<evidence type="ECO:0000313" key="3">
    <source>
        <dbReference type="Proteomes" id="UP000236655"/>
    </source>
</evidence>